<name>A0A089ZIQ0_METFO</name>
<evidence type="ECO:0000313" key="4">
    <source>
        <dbReference type="EMBL" id="CEL24123.1"/>
    </source>
</evidence>
<dbReference type="PANTHER" id="PTHR31302">
    <property type="entry name" value="TRANSMEMBRANE PROTEIN WITH METALLOPHOSPHOESTERASE DOMAIN-RELATED"/>
    <property type="match status" value="1"/>
</dbReference>
<dbReference type="KEGG" id="mfc:BRM9_1882"/>
<evidence type="ECO:0000313" key="3">
    <source>
        <dbReference type="EMBL" id="CEA12430.1"/>
    </source>
</evidence>
<dbReference type="InterPro" id="IPR004843">
    <property type="entry name" value="Calcineurin-like_PHP"/>
</dbReference>
<organism evidence="2 6">
    <name type="scientific">Methanobacterium formicicum</name>
    <dbReference type="NCBI Taxonomy" id="2162"/>
    <lineage>
        <taxon>Archaea</taxon>
        <taxon>Methanobacteriati</taxon>
        <taxon>Methanobacteriota</taxon>
        <taxon>Methanomada group</taxon>
        <taxon>Methanobacteria</taxon>
        <taxon>Methanobacteriales</taxon>
        <taxon>Methanobacteriaceae</taxon>
        <taxon>Methanobacterium</taxon>
    </lineage>
</organism>
<dbReference type="Proteomes" id="UP000606900">
    <property type="component" value="Unassembled WGS sequence"/>
</dbReference>
<dbReference type="EMBL" id="JADIIL010000039">
    <property type="protein sequence ID" value="MBF4476147.1"/>
    <property type="molecule type" value="Genomic_DNA"/>
</dbReference>
<dbReference type="InterPro" id="IPR029052">
    <property type="entry name" value="Metallo-depent_PP-like"/>
</dbReference>
<dbReference type="EMBL" id="LN734822">
    <property type="protein sequence ID" value="CEL24123.1"/>
    <property type="molecule type" value="Genomic_DNA"/>
</dbReference>
<feature type="domain" description="Calcineurin-like phosphoesterase" evidence="1">
    <location>
        <begin position="56"/>
        <end position="219"/>
    </location>
</feature>
<evidence type="ECO:0000313" key="2">
    <source>
        <dbReference type="EMBL" id="AIS32688.1"/>
    </source>
</evidence>
<reference evidence="2" key="1">
    <citation type="submission" date="2013-12" db="EMBL/GenBank/DDBJ databases">
        <title>The complete genome sequence of Methanobacterium sp. BRM9.</title>
        <authorList>
            <consortium name="Pastoral Greenhouse Gas Research Consortium"/>
            <person name="Kelly W.J."/>
            <person name="Leahy S.C."/>
            <person name="Perry R."/>
            <person name="Li D."/>
            <person name="Altermann E."/>
            <person name="Lambie S.C."/>
            <person name="Attwood G.T."/>
        </authorList>
    </citation>
    <scope>NUCLEOTIDE SEQUENCE [LARGE SCALE GENOMIC DNA]</scope>
    <source>
        <strain evidence="2">BRM9</strain>
    </source>
</reference>
<dbReference type="Gene3D" id="3.60.21.10">
    <property type="match status" value="1"/>
</dbReference>
<accession>A0A089ZIQ0</accession>
<dbReference type="Proteomes" id="UP000062768">
    <property type="component" value="Chromosome I"/>
</dbReference>
<keyword evidence="7" id="KW-1185">Reference proteome</keyword>
<dbReference type="STRING" id="2162.BRM9_1882"/>
<dbReference type="PANTHER" id="PTHR31302:SF0">
    <property type="entry name" value="TRANSMEMBRANE PROTEIN WITH METALLOPHOSPHOESTERASE DOMAIN"/>
    <property type="match status" value="1"/>
</dbReference>
<sequence>MTEKDPNGMKYRQRLQRGMTRWRHIVGNPNFNHQDFQLEQVEVTIPGLDPAFDNYRLINLSDIHLGQWITPEHLEGVVDLVNKEKPDSITITGDFVSYILDDVAQDLERSLKKLKPKEYSLAVLGNHDHWLSADRIRNILHRCDIIDVSNDFYTIQRDEALLHVAGVDSVMLGKHRLDLVMEKLPTDGPAILLAHEPDFADISSTTGRFSLQISGHSHGGQFLIPGLGTFIRGPHFLKYPAGKYMVGDMVQYTSRGLGTNIFWLRINCDPEITVFTLKSPEGAK</sequence>
<dbReference type="GeneID" id="26738735"/>
<dbReference type="EMBL" id="LN515531">
    <property type="protein sequence ID" value="CEA12430.1"/>
    <property type="molecule type" value="Genomic_DNA"/>
</dbReference>
<dbReference type="PATRIC" id="fig|2162.10.peg.494"/>
<dbReference type="AlphaFoldDB" id="A0A089ZIQ0"/>
<dbReference type="GO" id="GO:0016787">
    <property type="term" value="F:hydrolase activity"/>
    <property type="evidence" value="ECO:0007669"/>
    <property type="project" value="InterPro"/>
</dbReference>
<evidence type="ECO:0000313" key="5">
    <source>
        <dbReference type="EMBL" id="MBF4476147.1"/>
    </source>
</evidence>
<dbReference type="SUPFAM" id="SSF56300">
    <property type="entry name" value="Metallo-dependent phosphatases"/>
    <property type="match status" value="1"/>
</dbReference>
<dbReference type="Proteomes" id="UP000029661">
    <property type="component" value="Chromosome"/>
</dbReference>
<evidence type="ECO:0000313" key="7">
    <source>
        <dbReference type="Proteomes" id="UP000062768"/>
    </source>
</evidence>
<reference evidence="4" key="3">
    <citation type="submission" date="2014-09" db="EMBL/GenBank/DDBJ databases">
        <authorList>
            <person name="Bishop-Lilly K.A."/>
            <person name="Broomall S.M."/>
            <person name="Chain P.S."/>
            <person name="Chertkov O."/>
            <person name="Coyne S.R."/>
            <person name="Daligault H.E."/>
            <person name="Davenport K.W."/>
            <person name="Erkkila T."/>
            <person name="Frey K.G."/>
            <person name="Gibbons H.S."/>
            <person name="Gu W."/>
            <person name="Jaissle J."/>
            <person name="Johnson S.L."/>
            <person name="Koroleva G.I."/>
            <person name="Ladner J.T."/>
            <person name="Lo C.-C."/>
            <person name="Minogue T.D."/>
            <person name="Munk C."/>
            <person name="Palacios G.F."/>
            <person name="Redden C.L."/>
            <person name="Rosenzweig C.N."/>
            <person name="Scholz M.B."/>
            <person name="Teshima H."/>
            <person name="Xu Y."/>
        </authorList>
    </citation>
    <scope>NUCLEOTIDE SEQUENCE</scope>
    <source>
        <strain evidence="4">Mb9</strain>
    </source>
</reference>
<dbReference type="OrthoDB" id="134976at2157"/>
<proteinExistence type="predicted"/>
<dbReference type="RefSeq" id="WP_048071780.1">
    <property type="nucleotide sequence ID" value="NZ_CP006933.1"/>
</dbReference>
<dbReference type="InterPro" id="IPR051158">
    <property type="entry name" value="Metallophosphoesterase_sf"/>
</dbReference>
<reference evidence="3" key="2">
    <citation type="submission" date="2014-08" db="EMBL/GenBank/DDBJ databases">
        <authorList>
            <person name="Wibberg D."/>
        </authorList>
    </citation>
    <scope>NUCLEOTIDE SEQUENCE</scope>
</reference>
<evidence type="ECO:0000259" key="1">
    <source>
        <dbReference type="Pfam" id="PF00149"/>
    </source>
</evidence>
<reference evidence="5" key="4">
    <citation type="submission" date="2020-10" db="EMBL/GenBank/DDBJ databases">
        <title>Dehalococcoides mccartyi of a TCE/Cr reducing biochatode.</title>
        <authorList>
            <person name="Matturro B."/>
        </authorList>
    </citation>
    <scope>NUCLEOTIDE SEQUENCE</scope>
    <source>
        <strain evidence="5">Bin2</strain>
    </source>
</reference>
<gene>
    <name evidence="2" type="ORF">BRM9_1882</name>
    <name evidence="3" type="ORF">DSM1535_0064</name>
    <name evidence="5" type="ORF">ISP06_11870</name>
    <name evidence="4" type="ORF">MB9_0476</name>
</gene>
<dbReference type="KEGG" id="mfi:DSM1535_0064"/>
<dbReference type="Pfam" id="PF00149">
    <property type="entry name" value="Metallophos"/>
    <property type="match status" value="1"/>
</dbReference>
<dbReference type="EMBL" id="CP006933">
    <property type="protein sequence ID" value="AIS32688.1"/>
    <property type="molecule type" value="Genomic_DNA"/>
</dbReference>
<dbReference type="CDD" id="cd07385">
    <property type="entry name" value="MPP_YkuE_C"/>
    <property type="match status" value="1"/>
</dbReference>
<protein>
    <submittedName>
        <fullName evidence="2">Metallophosphoesterase</fullName>
    </submittedName>
</protein>
<evidence type="ECO:0000313" key="6">
    <source>
        <dbReference type="Proteomes" id="UP000029661"/>
    </source>
</evidence>